<proteinExistence type="predicted"/>
<accession>A0A067BXR8</accession>
<dbReference type="OMA" id="TIMRINM"/>
<dbReference type="AlphaFoldDB" id="A0A067BXR8"/>
<name>A0A067BXR8_SAPPC</name>
<gene>
    <name evidence="5" type="ORF">SPRG_12876</name>
</gene>
<dbReference type="Gene3D" id="2.120.10.30">
    <property type="entry name" value="TolB, C-terminal domain"/>
    <property type="match status" value="2"/>
</dbReference>
<dbReference type="VEuPathDB" id="FungiDB:SPRG_12876"/>
<feature type="compositionally biased region" description="Pro residues" evidence="3">
    <location>
        <begin position="266"/>
        <end position="278"/>
    </location>
</feature>
<sequence length="603" mass="62168">MPQVAVPSLLSPRDAEDLDAVAVEISPPDASHPLETPSDSSRHLDLGADYGSLRVFLRLVQVSAPMRLQLLNDAAKDLASMHDHGYYHGNVSCAAIGVFDAVGGGYKASIRTHRGVPIEDKLSLADAQAADVCAFGGCLIEAYRGVVHVAMDDRRPDTMPVDLWTLASELRQSGSEQRSMTAVVGALTTLAQQTQASTAVRFDDVAAKSMNVDGAAQTKRRGVRGWGILMALLLVLVAIGLCVALIPSWGNATADAGTGNSTSTPTPTPTSTPTPTPSSMPLANRSYNVSTFAGNSLITSFVYPPFGIAGNGTHLYVADTPTTIMRINMNTSSWTTFAGGFSSGFTDGAGSNATFNGIQGIAHTTNSGSAGILYVADSDNNAVRAVDASGVVTTVAGTGVLGDADGNASTATFYMPKSIAVANSTILVADTYNYKLRSISGSVVSTFSGSGISGQASGLLPTYAFPYALAMAPSGVVYVTDGNMVRKIALDGSVTNIGSSTAGHSDGTGTSAAFDTPTGVAVDVDGTVYVVDTGNHCIRAIDANDNVITIAGVPGSNGMQDGAGSTAMFSGPQFIYIDPDGVLYVTDSMNFSIRRLVYTQPSS</sequence>
<keyword evidence="4" id="KW-0812">Transmembrane</keyword>
<dbReference type="RefSeq" id="XP_012207647.1">
    <property type="nucleotide sequence ID" value="XM_012352257.1"/>
</dbReference>
<dbReference type="EMBL" id="KK583283">
    <property type="protein sequence ID" value="KDO21635.1"/>
    <property type="molecule type" value="Genomic_DNA"/>
</dbReference>
<feature type="repeat" description="NHL" evidence="2">
    <location>
        <begin position="514"/>
        <end position="544"/>
    </location>
</feature>
<dbReference type="PROSITE" id="PS51125">
    <property type="entry name" value="NHL"/>
    <property type="match status" value="1"/>
</dbReference>
<dbReference type="PANTHER" id="PTHR46388">
    <property type="entry name" value="NHL REPEAT-CONTAINING PROTEIN 2"/>
    <property type="match status" value="1"/>
</dbReference>
<organism evidence="5 6">
    <name type="scientific">Saprolegnia parasitica (strain CBS 223.65)</name>
    <dbReference type="NCBI Taxonomy" id="695850"/>
    <lineage>
        <taxon>Eukaryota</taxon>
        <taxon>Sar</taxon>
        <taxon>Stramenopiles</taxon>
        <taxon>Oomycota</taxon>
        <taxon>Saprolegniomycetes</taxon>
        <taxon>Saprolegniales</taxon>
        <taxon>Saprolegniaceae</taxon>
        <taxon>Saprolegnia</taxon>
    </lineage>
</organism>
<dbReference type="PANTHER" id="PTHR46388:SF2">
    <property type="entry name" value="NHL REPEAT-CONTAINING PROTEIN 2"/>
    <property type="match status" value="1"/>
</dbReference>
<dbReference type="STRING" id="695850.A0A067BXR8"/>
<dbReference type="SUPFAM" id="SSF101898">
    <property type="entry name" value="NHL repeat"/>
    <property type="match status" value="1"/>
</dbReference>
<dbReference type="GeneID" id="24134797"/>
<evidence type="ECO:0000256" key="3">
    <source>
        <dbReference type="SAM" id="MobiDB-lite"/>
    </source>
</evidence>
<keyword evidence="6" id="KW-1185">Reference proteome</keyword>
<dbReference type="OrthoDB" id="62209at2759"/>
<evidence type="ECO:0000256" key="2">
    <source>
        <dbReference type="PROSITE-ProRule" id="PRU00504"/>
    </source>
</evidence>
<evidence type="ECO:0000256" key="4">
    <source>
        <dbReference type="SAM" id="Phobius"/>
    </source>
</evidence>
<feature type="transmembrane region" description="Helical" evidence="4">
    <location>
        <begin position="226"/>
        <end position="246"/>
    </location>
</feature>
<evidence type="ECO:0008006" key="7">
    <source>
        <dbReference type="Google" id="ProtNLM"/>
    </source>
</evidence>
<keyword evidence="4" id="KW-1133">Transmembrane helix</keyword>
<keyword evidence="1" id="KW-0677">Repeat</keyword>
<dbReference type="InterPro" id="IPR001258">
    <property type="entry name" value="NHL_repeat"/>
</dbReference>
<dbReference type="InterPro" id="IPR011042">
    <property type="entry name" value="6-blade_b-propeller_TolB-like"/>
</dbReference>
<dbReference type="KEGG" id="spar:SPRG_12876"/>
<evidence type="ECO:0000313" key="5">
    <source>
        <dbReference type="EMBL" id="KDO21635.1"/>
    </source>
</evidence>
<protein>
    <recommendedName>
        <fullName evidence="7">Protein kinase domain-containing protein</fullName>
    </recommendedName>
</protein>
<keyword evidence="4" id="KW-0472">Membrane</keyword>
<dbReference type="Proteomes" id="UP000030745">
    <property type="component" value="Unassembled WGS sequence"/>
</dbReference>
<feature type="region of interest" description="Disordered" evidence="3">
    <location>
        <begin position="256"/>
        <end position="282"/>
    </location>
</feature>
<dbReference type="Pfam" id="PF01436">
    <property type="entry name" value="NHL"/>
    <property type="match status" value="1"/>
</dbReference>
<reference evidence="5 6" key="1">
    <citation type="journal article" date="2013" name="PLoS Genet.">
        <title>Distinctive expansion of potential virulence genes in the genome of the oomycete fish pathogen Saprolegnia parasitica.</title>
        <authorList>
            <person name="Jiang R.H."/>
            <person name="de Bruijn I."/>
            <person name="Haas B.J."/>
            <person name="Belmonte R."/>
            <person name="Lobach L."/>
            <person name="Christie J."/>
            <person name="van den Ackerveken G."/>
            <person name="Bottin A."/>
            <person name="Bulone V."/>
            <person name="Diaz-Moreno S.M."/>
            <person name="Dumas B."/>
            <person name="Fan L."/>
            <person name="Gaulin E."/>
            <person name="Govers F."/>
            <person name="Grenville-Briggs L.J."/>
            <person name="Horner N.R."/>
            <person name="Levin J.Z."/>
            <person name="Mammella M."/>
            <person name="Meijer H.J."/>
            <person name="Morris P."/>
            <person name="Nusbaum C."/>
            <person name="Oome S."/>
            <person name="Phillips A.J."/>
            <person name="van Rooyen D."/>
            <person name="Rzeszutek E."/>
            <person name="Saraiva M."/>
            <person name="Secombes C.J."/>
            <person name="Seidl M.F."/>
            <person name="Snel B."/>
            <person name="Stassen J.H."/>
            <person name="Sykes S."/>
            <person name="Tripathy S."/>
            <person name="van den Berg H."/>
            <person name="Vega-Arreguin J.C."/>
            <person name="Wawra S."/>
            <person name="Young S.K."/>
            <person name="Zeng Q."/>
            <person name="Dieguez-Uribeondo J."/>
            <person name="Russ C."/>
            <person name="Tyler B.M."/>
            <person name="van West P."/>
        </authorList>
    </citation>
    <scope>NUCLEOTIDE SEQUENCE [LARGE SCALE GENOMIC DNA]</scope>
    <source>
        <strain evidence="5 6">CBS 223.65</strain>
    </source>
</reference>
<evidence type="ECO:0000256" key="1">
    <source>
        <dbReference type="ARBA" id="ARBA00022737"/>
    </source>
</evidence>
<evidence type="ECO:0000313" key="6">
    <source>
        <dbReference type="Proteomes" id="UP000030745"/>
    </source>
</evidence>